<dbReference type="InterPro" id="IPR012454">
    <property type="entry name" value="DUF1659"/>
</dbReference>
<protein>
    <recommendedName>
        <fullName evidence="1">DUF1659 domain-containing protein</fullName>
    </recommendedName>
</protein>
<sequence>MSIAKETLKSTVVVVLEGDAMKNGKKGVKKIKLDRIVKNASDEALKNAGNSLAALQKRALMSIQRVDVSELKEA</sequence>
<feature type="domain" description="DUF1659" evidence="1">
    <location>
        <begin position="5"/>
        <end position="72"/>
    </location>
</feature>
<proteinExistence type="predicted"/>
<evidence type="ECO:0000313" key="3">
    <source>
        <dbReference type="Proteomes" id="UP000004594"/>
    </source>
</evidence>
<dbReference type="EMBL" id="AENT01000024">
    <property type="protein sequence ID" value="EFR42557.1"/>
    <property type="molecule type" value="Genomic_DNA"/>
</dbReference>
<evidence type="ECO:0000313" key="2">
    <source>
        <dbReference type="EMBL" id="EFR42557.1"/>
    </source>
</evidence>
<dbReference type="RefSeq" id="WP_007554836.1">
    <property type="nucleotide sequence ID" value="NZ_AENT01000024.1"/>
</dbReference>
<reference evidence="2 3" key="1">
    <citation type="submission" date="2010-11" db="EMBL/GenBank/DDBJ databases">
        <authorList>
            <person name="Durkin A.S."/>
            <person name="Madupu R."/>
            <person name="Torralba M."/>
            <person name="Gillis M."/>
            <person name="Methe B."/>
            <person name="Sutton G."/>
            <person name="Nelson K.E."/>
        </authorList>
    </citation>
    <scope>NUCLEOTIDE SEQUENCE [LARGE SCALE GENOMIC DNA]</scope>
    <source>
        <strain evidence="2 3">UPII 345-E</strain>
    </source>
</reference>
<evidence type="ECO:0000259" key="1">
    <source>
        <dbReference type="Pfam" id="PF07872"/>
    </source>
</evidence>
<accession>E4L9J8</accession>
<dbReference type="Proteomes" id="UP000004594">
    <property type="component" value="Unassembled WGS sequence"/>
</dbReference>
<dbReference type="OrthoDB" id="48766at2"/>
<comment type="caution">
    <text evidence="2">The sequence shown here is derived from an EMBL/GenBank/DDBJ whole genome shotgun (WGS) entry which is preliminary data.</text>
</comment>
<gene>
    <name evidence="2" type="ORF">HMPREF9220_0424</name>
</gene>
<dbReference type="Pfam" id="PF07872">
    <property type="entry name" value="DUF1659"/>
    <property type="match status" value="1"/>
</dbReference>
<name>E4L9J8_9FIRM</name>
<dbReference type="AlphaFoldDB" id="E4L9J8"/>
<organism evidence="2 3">
    <name type="scientific">Dialister micraerophilus UPII 345-E</name>
    <dbReference type="NCBI Taxonomy" id="910314"/>
    <lineage>
        <taxon>Bacteria</taxon>
        <taxon>Bacillati</taxon>
        <taxon>Bacillota</taxon>
        <taxon>Negativicutes</taxon>
        <taxon>Veillonellales</taxon>
        <taxon>Veillonellaceae</taxon>
        <taxon>Dialister</taxon>
    </lineage>
</organism>